<accession>A0ABM4GFH9</accession>
<dbReference type="Gene3D" id="3.80.10.10">
    <property type="entry name" value="Ribonuclease Inhibitor"/>
    <property type="match status" value="2"/>
</dbReference>
<keyword evidence="1" id="KW-1185">Reference proteome</keyword>
<protein>
    <submittedName>
        <fullName evidence="2">Uncharacterized protein</fullName>
    </submittedName>
</protein>
<name>A0ABM4GFH9_DROKI</name>
<dbReference type="PANTHER" id="PTHR13318">
    <property type="entry name" value="PARTNER OF PAIRED, ISOFORM B-RELATED"/>
    <property type="match status" value="1"/>
</dbReference>
<sequence length="408" mass="46805">MSSHCDIINLPIEILDLVYKYISVMRDKLNLAKSHCVLEEAFAFHSRNIFKEIEIGDRPIEDWSGILSLCGSSVTSIRAEYIRNSLSAAKLASMHCPNLEKFSFPFLSSSWNQFQSLLLTLQNLSCIEIWNCSENVSVVDALLQMPKLKHLKLSGNYHDLERLGELSNLTKLNLSNHGEPIDIFKVCSPLKNIISLELENFVFRMPKDLGGETLWPKIELLKANYGYFHTPLPYLPTLKNLTIEKMDNYDRNSLYYVLGESVFSYGKTLESMSYYRYFTIKDYEIEIIMKLKALKKLEFKVGSDDCLQNICKLENLEELNLASSEITNSGVIEVINRSKKLRHLNICECVKVNSDMLKEAVAALQHFPRKSNKPFVLCVSPSFGDVDKSKLGGVLNIEYIKHDFNWWI</sequence>
<dbReference type="Proteomes" id="UP001652661">
    <property type="component" value="Chromosome 3L"/>
</dbReference>
<proteinExistence type="predicted"/>
<organism evidence="1 2">
    <name type="scientific">Drosophila kikkawai</name>
    <name type="common">Fruit fly</name>
    <dbReference type="NCBI Taxonomy" id="30033"/>
    <lineage>
        <taxon>Eukaryota</taxon>
        <taxon>Metazoa</taxon>
        <taxon>Ecdysozoa</taxon>
        <taxon>Arthropoda</taxon>
        <taxon>Hexapoda</taxon>
        <taxon>Insecta</taxon>
        <taxon>Pterygota</taxon>
        <taxon>Neoptera</taxon>
        <taxon>Endopterygota</taxon>
        <taxon>Diptera</taxon>
        <taxon>Brachycera</taxon>
        <taxon>Muscomorpha</taxon>
        <taxon>Ephydroidea</taxon>
        <taxon>Drosophilidae</taxon>
        <taxon>Drosophila</taxon>
        <taxon>Sophophora</taxon>
    </lineage>
</organism>
<reference evidence="2" key="1">
    <citation type="submission" date="2025-08" db="UniProtKB">
        <authorList>
            <consortium name="RefSeq"/>
        </authorList>
    </citation>
    <scope>IDENTIFICATION</scope>
    <source>
        <strain evidence="2">14028-0561.14</strain>
        <tissue evidence="2">Whole fly</tissue>
    </source>
</reference>
<gene>
    <name evidence="2" type="primary">LOC121502225</name>
</gene>
<dbReference type="RefSeq" id="XP_070141472.1">
    <property type="nucleotide sequence ID" value="XM_070285371.1"/>
</dbReference>
<dbReference type="SUPFAM" id="SSF52047">
    <property type="entry name" value="RNI-like"/>
    <property type="match status" value="1"/>
</dbReference>
<dbReference type="PANTHER" id="PTHR13318:SF95">
    <property type="entry name" value="F-BOX PROTEIN YLR352W"/>
    <property type="match status" value="1"/>
</dbReference>
<evidence type="ECO:0000313" key="2">
    <source>
        <dbReference type="RefSeq" id="XP_070141472.1"/>
    </source>
</evidence>
<evidence type="ECO:0000313" key="1">
    <source>
        <dbReference type="Proteomes" id="UP001652661"/>
    </source>
</evidence>
<dbReference type="GeneID" id="121502225"/>
<dbReference type="InterPro" id="IPR032675">
    <property type="entry name" value="LRR_dom_sf"/>
</dbReference>